<evidence type="ECO:0008006" key="5">
    <source>
        <dbReference type="Google" id="ProtNLM"/>
    </source>
</evidence>
<organism evidence="3 4">
    <name type="scientific">Enterococcus diestrammenae</name>
    <dbReference type="NCBI Taxonomy" id="1155073"/>
    <lineage>
        <taxon>Bacteria</taxon>
        <taxon>Bacillati</taxon>
        <taxon>Bacillota</taxon>
        <taxon>Bacilli</taxon>
        <taxon>Lactobacillales</taxon>
        <taxon>Enterococcaceae</taxon>
        <taxon>Enterococcus</taxon>
    </lineage>
</organism>
<feature type="coiled-coil region" evidence="1">
    <location>
        <begin position="80"/>
        <end position="107"/>
    </location>
</feature>
<protein>
    <recommendedName>
        <fullName evidence="5">5-bromo-4-chloroindolyl phosphate hydrolysis protein</fullName>
    </recommendedName>
</protein>
<keyword evidence="4" id="KW-1185">Reference proteome</keyword>
<keyword evidence="1" id="KW-0175">Coiled coil</keyword>
<accession>A0ABV0F230</accession>
<sequence>MKKVVLYSIVGVPIALLLWDMLRYSNNSLPFLLVIGGVLLVVLGLKGSAPKKVVPKSVVPLLSKEKEQHYLDSGMSTSEIDFFRDTMSQTKVQIQQLQDNINKSAKLKAIDLRHDTLRASKALFKELVKEPQKLHCANHFLYTHLPNMVELTDKFIEINSHEIKSKETYEKIEESSQIIDQMASLIAQDYQQFVADDLEDMDIELSIAKQSLKRDNINSTTVEKV</sequence>
<feature type="transmembrane region" description="Helical" evidence="2">
    <location>
        <begin position="28"/>
        <end position="45"/>
    </location>
</feature>
<dbReference type="EMBL" id="MAEI02000001">
    <property type="protein sequence ID" value="MEO1781088.1"/>
    <property type="molecule type" value="Genomic_DNA"/>
</dbReference>
<dbReference type="RefSeq" id="WP_161870700.1">
    <property type="nucleotide sequence ID" value="NZ_JBMRGR010000012.1"/>
</dbReference>
<keyword evidence="2" id="KW-0812">Transmembrane</keyword>
<dbReference type="InterPro" id="IPR018770">
    <property type="entry name" value="ChloroindolylP_hydrolase"/>
</dbReference>
<evidence type="ECO:0000256" key="2">
    <source>
        <dbReference type="SAM" id="Phobius"/>
    </source>
</evidence>
<gene>
    <name evidence="3" type="ORF">BAU18_000667</name>
</gene>
<evidence type="ECO:0000256" key="1">
    <source>
        <dbReference type="SAM" id="Coils"/>
    </source>
</evidence>
<comment type="caution">
    <text evidence="3">The sequence shown here is derived from an EMBL/GenBank/DDBJ whole genome shotgun (WGS) entry which is preliminary data.</text>
</comment>
<name>A0ABV0F230_9ENTE</name>
<feature type="transmembrane region" description="Helical" evidence="2">
    <location>
        <begin position="5"/>
        <end position="22"/>
    </location>
</feature>
<dbReference type="Proteomes" id="UP001429357">
    <property type="component" value="Unassembled WGS sequence"/>
</dbReference>
<evidence type="ECO:0000313" key="4">
    <source>
        <dbReference type="Proteomes" id="UP001429357"/>
    </source>
</evidence>
<reference evidence="3 4" key="2">
    <citation type="submission" date="2024-02" db="EMBL/GenBank/DDBJ databases">
        <title>The Genome Sequence of Enterococcus diestrammenae JM9A.</title>
        <authorList>
            <person name="Earl A."/>
            <person name="Manson A."/>
            <person name="Gilmore M."/>
            <person name="Sanders J."/>
            <person name="Shea T."/>
            <person name="Howe W."/>
            <person name="Livny J."/>
            <person name="Cuomo C."/>
            <person name="Neafsey D."/>
            <person name="Birren B."/>
        </authorList>
    </citation>
    <scope>NUCLEOTIDE SEQUENCE [LARGE SCALE GENOMIC DNA]</scope>
    <source>
        <strain evidence="3 4">JM9A</strain>
    </source>
</reference>
<evidence type="ECO:0000313" key="3">
    <source>
        <dbReference type="EMBL" id="MEO1781088.1"/>
    </source>
</evidence>
<proteinExistence type="predicted"/>
<keyword evidence="2" id="KW-1133">Transmembrane helix</keyword>
<keyword evidence="2" id="KW-0472">Membrane</keyword>
<dbReference type="Pfam" id="PF10112">
    <property type="entry name" value="Halogen_Hydrol"/>
    <property type="match status" value="1"/>
</dbReference>
<reference evidence="4" key="1">
    <citation type="submission" date="2016-06" db="EMBL/GenBank/DDBJ databases">
        <title>Four novel species of enterococci isolated from chicken manure.</title>
        <authorList>
            <person name="Van Tyne D."/>
        </authorList>
    </citation>
    <scope>NUCLEOTIDE SEQUENCE [LARGE SCALE GENOMIC DNA]</scope>
    <source>
        <strain evidence="4">JM9A</strain>
    </source>
</reference>